<evidence type="ECO:0000313" key="8">
    <source>
        <dbReference type="EMBL" id="KAK1786942.1"/>
    </source>
</evidence>
<feature type="compositionally biased region" description="Basic and acidic residues" evidence="6">
    <location>
        <begin position="469"/>
        <end position="480"/>
    </location>
</feature>
<feature type="compositionally biased region" description="Basic and acidic residues" evidence="6">
    <location>
        <begin position="180"/>
        <end position="190"/>
    </location>
</feature>
<feature type="region of interest" description="Disordered" evidence="6">
    <location>
        <begin position="1"/>
        <end position="69"/>
    </location>
</feature>
<protein>
    <recommendedName>
        <fullName evidence="5">G-patch domain and KOW motifs-containing protein</fullName>
    </recommendedName>
</protein>
<evidence type="ECO:0000256" key="5">
    <source>
        <dbReference type="RuleBase" id="RU369096"/>
    </source>
</evidence>
<feature type="compositionally biased region" description="Polar residues" evidence="6">
    <location>
        <begin position="123"/>
        <end position="133"/>
    </location>
</feature>
<comment type="function">
    <text evidence="5">RNA-binding protein involved in pre-mRNA splicing.</text>
</comment>
<dbReference type="GO" id="GO:0005681">
    <property type="term" value="C:spliceosomal complex"/>
    <property type="evidence" value="ECO:0007669"/>
    <property type="project" value="TreeGrafter"/>
</dbReference>
<name>A0AAD8YTE4_9TELE</name>
<feature type="compositionally biased region" description="Polar residues" evidence="6">
    <location>
        <begin position="1"/>
        <end position="12"/>
    </location>
</feature>
<evidence type="ECO:0000256" key="1">
    <source>
        <dbReference type="ARBA" id="ARBA00004123"/>
    </source>
</evidence>
<dbReference type="InterPro" id="IPR014722">
    <property type="entry name" value="Rib_uL2_dom2"/>
</dbReference>
<comment type="subcellular location">
    <subcellularLocation>
        <location evidence="1 5">Nucleus</location>
    </subcellularLocation>
</comment>
<feature type="compositionally biased region" description="Basic and acidic residues" evidence="6">
    <location>
        <begin position="101"/>
        <end position="120"/>
    </location>
</feature>
<comment type="caution">
    <text evidence="8">The sequence shown here is derived from an EMBL/GenBank/DDBJ whole genome shotgun (WGS) entry which is preliminary data.</text>
</comment>
<organism evidence="8 9">
    <name type="scientific">Electrophorus voltai</name>
    <dbReference type="NCBI Taxonomy" id="2609070"/>
    <lineage>
        <taxon>Eukaryota</taxon>
        <taxon>Metazoa</taxon>
        <taxon>Chordata</taxon>
        <taxon>Craniata</taxon>
        <taxon>Vertebrata</taxon>
        <taxon>Euteleostomi</taxon>
        <taxon>Actinopterygii</taxon>
        <taxon>Neopterygii</taxon>
        <taxon>Teleostei</taxon>
        <taxon>Ostariophysi</taxon>
        <taxon>Gymnotiformes</taxon>
        <taxon>Gymnotoidei</taxon>
        <taxon>Gymnotidae</taxon>
        <taxon>Electrophorus</taxon>
    </lineage>
</organism>
<keyword evidence="5" id="KW-0508">mRNA splicing</keyword>
<dbReference type="CDD" id="cd13153">
    <property type="entry name" value="KOW_GPKOW_B"/>
    <property type="match status" value="1"/>
</dbReference>
<keyword evidence="3" id="KW-0677">Repeat</keyword>
<dbReference type="GO" id="GO:0000398">
    <property type="term" value="P:mRNA splicing, via spliceosome"/>
    <property type="evidence" value="ECO:0007669"/>
    <property type="project" value="UniProtKB-UniRule"/>
</dbReference>
<comment type="similarity">
    <text evidence="2 5">Belongs to the MOS2 family.</text>
</comment>
<feature type="compositionally biased region" description="Basic and acidic residues" evidence="6">
    <location>
        <begin position="405"/>
        <end position="456"/>
    </location>
</feature>
<dbReference type="AlphaFoldDB" id="A0AAD8YTE4"/>
<evidence type="ECO:0000256" key="3">
    <source>
        <dbReference type="ARBA" id="ARBA00022737"/>
    </source>
</evidence>
<evidence type="ECO:0000256" key="2">
    <source>
        <dbReference type="ARBA" id="ARBA00010966"/>
    </source>
</evidence>
<feature type="domain" description="G-patch" evidence="7">
    <location>
        <begin position="269"/>
        <end position="315"/>
    </location>
</feature>
<dbReference type="SMART" id="SM00443">
    <property type="entry name" value="G_patch"/>
    <property type="match status" value="1"/>
</dbReference>
<sequence>MMEPQEAQQPGSDSGGRHGKGEQTVTSEDTLETHAGFSYRRGGAGADEERVVRDGDEERMGGCQVTDGGIWRDEAGIYPIFRAIYTRPHPHKPNMASPEPQQERGDNRKSLNTHDGEKKSGPVSFSFSKTLNKAKTGKTEERDYLIEVEGKELKSTKPVDKPKEIIIPLIQKNRWYRQEEATQRVTEGDQRNSGSQDQDSVEFQAVKELLEESRKQQERWLNGPQTDPSLAIPLVMQNQVPQGFEDGERVRVDLRPESSTEADYERVPVEAYGLAMLKGMGWKEGEGIGRTFKQDVKPIEHQLRPKGLGLGADRSAIKDLEPTRPKRPPKPGDERGKEEEALVMGPGGCVLIQSGAHKELYAKIEGVDADNARVVVKLAIGGKAVTISQHAVRLIPQKEYDKYSKDLSRLSKAHKEKEREREKESEREKARRREEPEARLDGRDERAKDRPSAREHGQRKRKQQDSSADGEKPPPVKEYRASPSALSWLQRDLRVRFIDKAFKGGKYYNSKMRVEDVLTPDICVCRTDEGRLLDDVRQAMLETIVPKGDTDSVMVVLGEHRGQVGRILKRDKEKCRAMVELDRYEERVFTLDYDSICHYVGGDS</sequence>
<keyword evidence="9" id="KW-1185">Reference proteome</keyword>
<dbReference type="InterPro" id="IPR026822">
    <property type="entry name" value="Spp2/MOS2_G-patch"/>
</dbReference>
<evidence type="ECO:0000256" key="4">
    <source>
        <dbReference type="ARBA" id="ARBA00023242"/>
    </source>
</evidence>
<accession>A0AAD8YTE4</accession>
<dbReference type="Gene3D" id="2.30.30.30">
    <property type="match status" value="1"/>
</dbReference>
<dbReference type="PANTHER" id="PTHR15818:SF2">
    <property type="entry name" value="G-PATCH DOMAIN AND KOW MOTIFS-CONTAINING PROTEIN"/>
    <property type="match status" value="1"/>
</dbReference>
<dbReference type="GO" id="GO:0003676">
    <property type="term" value="F:nucleic acid binding"/>
    <property type="evidence" value="ECO:0007669"/>
    <property type="project" value="InterPro"/>
</dbReference>
<evidence type="ECO:0000259" key="7">
    <source>
        <dbReference type="PROSITE" id="PS50174"/>
    </source>
</evidence>
<dbReference type="InterPro" id="IPR005824">
    <property type="entry name" value="KOW"/>
</dbReference>
<dbReference type="Proteomes" id="UP001239994">
    <property type="component" value="Unassembled WGS sequence"/>
</dbReference>
<dbReference type="Pfam" id="PF12656">
    <property type="entry name" value="G-patch_2"/>
    <property type="match status" value="1"/>
</dbReference>
<keyword evidence="4 5" id="KW-0539">Nucleus</keyword>
<dbReference type="Pfam" id="PF25088">
    <property type="entry name" value="GPKOW_C"/>
    <property type="match status" value="1"/>
</dbReference>
<dbReference type="Gene3D" id="2.30.30.140">
    <property type="match status" value="1"/>
</dbReference>
<feature type="compositionally biased region" description="Basic and acidic residues" evidence="6">
    <location>
        <begin position="315"/>
        <end position="340"/>
    </location>
</feature>
<feature type="region of interest" description="Disordered" evidence="6">
    <location>
        <begin position="180"/>
        <end position="200"/>
    </location>
</feature>
<feature type="compositionally biased region" description="Basic and acidic residues" evidence="6">
    <location>
        <begin position="47"/>
        <end position="60"/>
    </location>
</feature>
<keyword evidence="5" id="KW-0507">mRNA processing</keyword>
<reference evidence="8" key="1">
    <citation type="submission" date="2023-03" db="EMBL/GenBank/DDBJ databases">
        <title>Electrophorus voltai genome.</title>
        <authorList>
            <person name="Bian C."/>
        </authorList>
    </citation>
    <scope>NUCLEOTIDE SEQUENCE</scope>
    <source>
        <strain evidence="8">CB-2022</strain>
        <tissue evidence="8">Muscle</tissue>
    </source>
</reference>
<dbReference type="InterPro" id="IPR045166">
    <property type="entry name" value="Spp2-like"/>
</dbReference>
<proteinExistence type="inferred from homology"/>
<gene>
    <name evidence="8" type="ORF">P4O66_017317</name>
</gene>
<dbReference type="InterPro" id="IPR041993">
    <property type="entry name" value="GPKOW_KOW1"/>
</dbReference>
<dbReference type="SMART" id="SM00739">
    <property type="entry name" value="KOW"/>
    <property type="match status" value="2"/>
</dbReference>
<dbReference type="PROSITE" id="PS50174">
    <property type="entry name" value="G_PATCH"/>
    <property type="match status" value="1"/>
</dbReference>
<dbReference type="PANTHER" id="PTHR15818">
    <property type="entry name" value="G PATCH AND KOW-CONTAINING"/>
    <property type="match status" value="1"/>
</dbReference>
<feature type="region of interest" description="Disordered" evidence="6">
    <location>
        <begin position="303"/>
        <end position="342"/>
    </location>
</feature>
<dbReference type="InterPro" id="IPR041994">
    <property type="entry name" value="GPKOW_KOW2"/>
</dbReference>
<feature type="region of interest" description="Disordered" evidence="6">
    <location>
        <begin position="405"/>
        <end position="483"/>
    </location>
</feature>
<dbReference type="InterPro" id="IPR000467">
    <property type="entry name" value="G_patch_dom"/>
</dbReference>
<dbReference type="EMBL" id="JAROKS010000024">
    <property type="protein sequence ID" value="KAK1786942.1"/>
    <property type="molecule type" value="Genomic_DNA"/>
</dbReference>
<feature type="region of interest" description="Disordered" evidence="6">
    <location>
        <begin position="86"/>
        <end position="139"/>
    </location>
</feature>
<dbReference type="CDD" id="cd13152">
    <property type="entry name" value="KOW_GPKOW_A"/>
    <property type="match status" value="1"/>
</dbReference>
<evidence type="ECO:0000256" key="6">
    <source>
        <dbReference type="SAM" id="MobiDB-lite"/>
    </source>
</evidence>
<evidence type="ECO:0000313" key="9">
    <source>
        <dbReference type="Proteomes" id="UP001239994"/>
    </source>
</evidence>